<accession>A0ABR3GVZ4</accession>
<evidence type="ECO:0000256" key="4">
    <source>
        <dbReference type="ARBA" id="ARBA00022840"/>
    </source>
</evidence>
<keyword evidence="4 6" id="KW-0067">ATP-binding</keyword>
<dbReference type="Pfam" id="PF00271">
    <property type="entry name" value="Helicase_C"/>
    <property type="match status" value="1"/>
</dbReference>
<dbReference type="InterPro" id="IPR027417">
    <property type="entry name" value="P-loop_NTPase"/>
</dbReference>
<keyword evidence="5 6" id="KW-0694">RNA-binding</keyword>
<dbReference type="PANTHER" id="PTHR24031">
    <property type="entry name" value="RNA HELICASE"/>
    <property type="match status" value="1"/>
</dbReference>
<dbReference type="InterPro" id="IPR001650">
    <property type="entry name" value="Helicase_C-like"/>
</dbReference>
<reference evidence="11 12" key="1">
    <citation type="submission" date="2024-02" db="EMBL/GenBank/DDBJ databases">
        <title>Discinaceae phylogenomics.</title>
        <authorList>
            <person name="Dirks A.C."/>
            <person name="James T.Y."/>
        </authorList>
    </citation>
    <scope>NUCLEOTIDE SEQUENCE [LARGE SCALE GENOMIC DNA]</scope>
    <source>
        <strain evidence="11 12">ACD0624</strain>
    </source>
</reference>
<dbReference type="SMART" id="SM00487">
    <property type="entry name" value="DEXDc"/>
    <property type="match status" value="1"/>
</dbReference>
<comment type="similarity">
    <text evidence="6">Belongs to the DEAD box helicase family.</text>
</comment>
<name>A0ABR3GVZ4_9PEZI</name>
<proteinExistence type="inferred from homology"/>
<evidence type="ECO:0000313" key="12">
    <source>
        <dbReference type="Proteomes" id="UP001447188"/>
    </source>
</evidence>
<comment type="catalytic activity">
    <reaction evidence="6">
        <text>ATP + H2O = ADP + phosphate + H(+)</text>
        <dbReference type="Rhea" id="RHEA:13065"/>
        <dbReference type="ChEBI" id="CHEBI:15377"/>
        <dbReference type="ChEBI" id="CHEBI:15378"/>
        <dbReference type="ChEBI" id="CHEBI:30616"/>
        <dbReference type="ChEBI" id="CHEBI:43474"/>
        <dbReference type="ChEBI" id="CHEBI:456216"/>
        <dbReference type="EC" id="3.6.4.13"/>
    </reaction>
</comment>
<comment type="function">
    <text evidence="6">RNA helicase.</text>
</comment>
<evidence type="ECO:0000256" key="1">
    <source>
        <dbReference type="ARBA" id="ARBA00022741"/>
    </source>
</evidence>
<evidence type="ECO:0000256" key="2">
    <source>
        <dbReference type="ARBA" id="ARBA00022801"/>
    </source>
</evidence>
<evidence type="ECO:0000256" key="5">
    <source>
        <dbReference type="ARBA" id="ARBA00022884"/>
    </source>
</evidence>
<dbReference type="InterPro" id="IPR014001">
    <property type="entry name" value="Helicase_ATP-bd"/>
</dbReference>
<evidence type="ECO:0000256" key="8">
    <source>
        <dbReference type="SAM" id="Phobius"/>
    </source>
</evidence>
<evidence type="ECO:0000256" key="3">
    <source>
        <dbReference type="ARBA" id="ARBA00022806"/>
    </source>
</evidence>
<sequence length="1063" mass="112074">MFTACLRRRSPAILRLTPISIRALTSSPSSSKSSILRSVPLKTAVLSSSSAQRRFFAISTYLRDEANATAEAIVDLDPPAGEYAHSGRGHEHHFKDEGPITRFQQLADKGLVNSSLINTITKGLGYDEMTKVQQKTILETVKGENVLAQAKTGTGKTIAFLLPVMQRLLTSDKPLKVVGGHRRAEPGFDQSNADIRAIIVSPTRELAGQIAVDARKLAANTQIVIGTAVGGSGKQNSLREIHRYGCHILIATPGRLLDLLTDPRGVTAPNLEIFVMDEADNLLDVGFAKELDHIMAALPPRDRIIGDTGRSRQTLLFSATVPDKVMSVVKATMGNSYKFLRMVEKGESQFHERVEQRLIKASGLENLIPATYELCERERAKHNAAMSTQSEEEQLPFKAIVFFSATRWASLAAETFRSLRGTGDRHPMFPTKVFEIHSRLTQAQRDIAATRFRSADSAVLFSSDVTARGMDFPKVTHVIQVGGPRNKEQYIHRLGRTARGSREGAGYLLLPDMELSMVLRELRGLPFIEDKTLSTARLDLSAEQTLPKSIADILTTLTEASMRVPREFKSRTYSALLGVYSAIGDKSRMVDGLNRLSTLGWGMEEPPYVSPMLARKMGLDRTPGLNTTNRGEDFDNEGSESHGYGGRGGGGFSRGGGGGFSRGGGYSGGYSGGMSRNDGGGGFSRGGFSGRGRGGFAQAEEINPGRVEVDRRRKVLAETENPLVGVGVADAGVAASVVDAAASVAAGHSPAADATANLTVPPTVTANLMVSPVADVIVNLATPPAVSPAVGVVITVASPVVDVAANLVVSLVASLAVGVAVILVVSPVAGVVATLAAGVAASMAASPAAAAAASAAADVVVTANLAVSEADLATAIVRADLLVEEAVLAVVVEDVEETHSVVGRGGRSEIVMVAPEILEVKGPGRREVRWEASVAVVDSQTVVDSQAVVDLAALEADPAMVIVRADLLVEGVASAAAVEGVEETRSVVGRGDHLETAMAAERGGHLETAMAAERGGHLETAMAAERGGHLEIVMVDLRGLEIVKVGPRDLATEGEVVGEVVGG</sequence>
<gene>
    <name evidence="11" type="ORF">Q9L58_000951</name>
</gene>
<feature type="compositionally biased region" description="Gly residues" evidence="7">
    <location>
        <begin position="643"/>
        <end position="656"/>
    </location>
</feature>
<protein>
    <recommendedName>
        <fullName evidence="6">ATP-dependent RNA helicase</fullName>
        <ecNumber evidence="6">3.6.4.13</ecNumber>
    </recommendedName>
</protein>
<dbReference type="EMBL" id="JBBBZM010000006">
    <property type="protein sequence ID" value="KAL0640123.1"/>
    <property type="molecule type" value="Genomic_DNA"/>
</dbReference>
<evidence type="ECO:0000256" key="6">
    <source>
        <dbReference type="RuleBase" id="RU365068"/>
    </source>
</evidence>
<dbReference type="EC" id="3.6.4.13" evidence="6"/>
<dbReference type="PROSITE" id="PS51192">
    <property type="entry name" value="HELICASE_ATP_BIND_1"/>
    <property type="match status" value="1"/>
</dbReference>
<dbReference type="Proteomes" id="UP001447188">
    <property type="component" value="Unassembled WGS sequence"/>
</dbReference>
<keyword evidence="1 6" id="KW-0547">Nucleotide-binding</keyword>
<keyword evidence="8" id="KW-1133">Transmembrane helix</keyword>
<organism evidence="11 12">
    <name type="scientific">Discina gigas</name>
    <dbReference type="NCBI Taxonomy" id="1032678"/>
    <lineage>
        <taxon>Eukaryota</taxon>
        <taxon>Fungi</taxon>
        <taxon>Dikarya</taxon>
        <taxon>Ascomycota</taxon>
        <taxon>Pezizomycotina</taxon>
        <taxon>Pezizomycetes</taxon>
        <taxon>Pezizales</taxon>
        <taxon>Discinaceae</taxon>
        <taxon>Discina</taxon>
    </lineage>
</organism>
<evidence type="ECO:0000313" key="11">
    <source>
        <dbReference type="EMBL" id="KAL0640123.1"/>
    </source>
</evidence>
<comment type="caution">
    <text evidence="11">The sequence shown here is derived from an EMBL/GenBank/DDBJ whole genome shotgun (WGS) entry which is preliminary data.</text>
</comment>
<evidence type="ECO:0000256" key="7">
    <source>
        <dbReference type="SAM" id="MobiDB-lite"/>
    </source>
</evidence>
<keyword evidence="12" id="KW-1185">Reference proteome</keyword>
<dbReference type="Gene3D" id="3.40.50.300">
    <property type="entry name" value="P-loop containing nucleotide triphosphate hydrolases"/>
    <property type="match status" value="2"/>
</dbReference>
<comment type="domain">
    <text evidence="6">The Q motif is unique to and characteristic of the DEAD box family of RNA helicases and controls ATP binding and hydrolysis.</text>
</comment>
<feature type="region of interest" description="Disordered" evidence="7">
    <location>
        <begin position="624"/>
        <end position="656"/>
    </location>
</feature>
<dbReference type="SUPFAM" id="SSF52540">
    <property type="entry name" value="P-loop containing nucleoside triphosphate hydrolases"/>
    <property type="match status" value="2"/>
</dbReference>
<keyword evidence="8" id="KW-0812">Transmembrane</keyword>
<dbReference type="PROSITE" id="PS51194">
    <property type="entry name" value="HELICASE_CTER"/>
    <property type="match status" value="1"/>
</dbReference>
<dbReference type="CDD" id="cd18787">
    <property type="entry name" value="SF2_C_DEAD"/>
    <property type="match status" value="1"/>
</dbReference>
<keyword evidence="2 6" id="KW-0378">Hydrolase</keyword>
<feature type="domain" description="Helicase ATP-binding" evidence="9">
    <location>
        <begin position="137"/>
        <end position="339"/>
    </location>
</feature>
<dbReference type="Pfam" id="PF00270">
    <property type="entry name" value="DEAD"/>
    <property type="match status" value="1"/>
</dbReference>
<dbReference type="InterPro" id="IPR011545">
    <property type="entry name" value="DEAD/DEAH_box_helicase_dom"/>
</dbReference>
<evidence type="ECO:0000259" key="9">
    <source>
        <dbReference type="PROSITE" id="PS51192"/>
    </source>
</evidence>
<dbReference type="PROSITE" id="PS00039">
    <property type="entry name" value="DEAD_ATP_HELICASE"/>
    <property type="match status" value="1"/>
</dbReference>
<feature type="transmembrane region" description="Helical" evidence="8">
    <location>
        <begin position="807"/>
        <end position="836"/>
    </location>
</feature>
<feature type="domain" description="Helicase C-terminal" evidence="10">
    <location>
        <begin position="367"/>
        <end position="554"/>
    </location>
</feature>
<keyword evidence="8" id="KW-0472">Membrane</keyword>
<evidence type="ECO:0000259" key="10">
    <source>
        <dbReference type="PROSITE" id="PS51194"/>
    </source>
</evidence>
<dbReference type="InterPro" id="IPR000629">
    <property type="entry name" value="RNA-helicase_DEAD-box_CS"/>
</dbReference>
<dbReference type="SMART" id="SM00490">
    <property type="entry name" value="HELICc"/>
    <property type="match status" value="1"/>
</dbReference>
<keyword evidence="3 6" id="KW-0347">Helicase</keyword>